<dbReference type="AlphaFoldDB" id="A0A0B2URB3"/>
<feature type="region of interest" description="Disordered" evidence="1">
    <location>
        <begin position="45"/>
        <end position="64"/>
    </location>
</feature>
<keyword evidence="3" id="KW-1185">Reference proteome</keyword>
<reference evidence="2 3" key="1">
    <citation type="submission" date="2014-11" db="EMBL/GenBank/DDBJ databases">
        <title>Genetic blueprint of the zoonotic pathogen Toxocara canis.</title>
        <authorList>
            <person name="Zhu X.-Q."/>
            <person name="Korhonen P.K."/>
            <person name="Cai H."/>
            <person name="Young N.D."/>
            <person name="Nejsum P."/>
            <person name="von Samson-Himmelstjerna G."/>
            <person name="Boag P.R."/>
            <person name="Tan P."/>
            <person name="Li Q."/>
            <person name="Min J."/>
            <person name="Yang Y."/>
            <person name="Wang X."/>
            <person name="Fang X."/>
            <person name="Hall R.S."/>
            <person name="Hofmann A."/>
            <person name="Sternberg P.W."/>
            <person name="Jex A.R."/>
            <person name="Gasser R.B."/>
        </authorList>
    </citation>
    <scope>NUCLEOTIDE SEQUENCE [LARGE SCALE GENOMIC DNA]</scope>
    <source>
        <strain evidence="2">PN_DK_2014</strain>
    </source>
</reference>
<evidence type="ECO:0000313" key="2">
    <source>
        <dbReference type="EMBL" id="KHN71682.1"/>
    </source>
</evidence>
<proteinExistence type="predicted"/>
<dbReference type="OrthoDB" id="44756at2759"/>
<evidence type="ECO:0000313" key="3">
    <source>
        <dbReference type="Proteomes" id="UP000031036"/>
    </source>
</evidence>
<organism evidence="2 3">
    <name type="scientific">Toxocara canis</name>
    <name type="common">Canine roundworm</name>
    <dbReference type="NCBI Taxonomy" id="6265"/>
    <lineage>
        <taxon>Eukaryota</taxon>
        <taxon>Metazoa</taxon>
        <taxon>Ecdysozoa</taxon>
        <taxon>Nematoda</taxon>
        <taxon>Chromadorea</taxon>
        <taxon>Rhabditida</taxon>
        <taxon>Spirurina</taxon>
        <taxon>Ascaridomorpha</taxon>
        <taxon>Ascaridoidea</taxon>
        <taxon>Toxocaridae</taxon>
        <taxon>Toxocara</taxon>
    </lineage>
</organism>
<protein>
    <submittedName>
        <fullName evidence="2">Uncharacterized protein</fullName>
    </submittedName>
</protein>
<evidence type="ECO:0000256" key="1">
    <source>
        <dbReference type="SAM" id="MobiDB-lite"/>
    </source>
</evidence>
<dbReference type="Proteomes" id="UP000031036">
    <property type="component" value="Unassembled WGS sequence"/>
</dbReference>
<comment type="caution">
    <text evidence="2">The sequence shown here is derived from an EMBL/GenBank/DDBJ whole genome shotgun (WGS) entry which is preliminary data.</text>
</comment>
<dbReference type="STRING" id="6265.A0A0B2URB3"/>
<sequence>MYFKNRTKSWDTVGNCPSFYTFEHRAKALSPTFSALRKQCYDDTHQVPSTSTSLMNGEEIGSYE</sequence>
<gene>
    <name evidence="2" type="ORF">Tcan_02113</name>
</gene>
<dbReference type="EMBL" id="JPKZ01021180">
    <property type="protein sequence ID" value="KHN71682.1"/>
    <property type="molecule type" value="Genomic_DNA"/>
</dbReference>
<feature type="compositionally biased region" description="Polar residues" evidence="1">
    <location>
        <begin position="46"/>
        <end position="55"/>
    </location>
</feature>
<name>A0A0B2URB3_TOXCA</name>
<accession>A0A0B2URB3</accession>